<evidence type="ECO:0000313" key="2">
    <source>
        <dbReference type="EMBL" id="KAH3692557.1"/>
    </source>
</evidence>
<proteinExistence type="predicted"/>
<evidence type="ECO:0000256" key="1">
    <source>
        <dbReference type="SAM" id="MobiDB-lite"/>
    </source>
</evidence>
<organism evidence="2 3">
    <name type="scientific">Dreissena polymorpha</name>
    <name type="common">Zebra mussel</name>
    <name type="synonym">Mytilus polymorpha</name>
    <dbReference type="NCBI Taxonomy" id="45954"/>
    <lineage>
        <taxon>Eukaryota</taxon>
        <taxon>Metazoa</taxon>
        <taxon>Spiralia</taxon>
        <taxon>Lophotrochozoa</taxon>
        <taxon>Mollusca</taxon>
        <taxon>Bivalvia</taxon>
        <taxon>Autobranchia</taxon>
        <taxon>Heteroconchia</taxon>
        <taxon>Euheterodonta</taxon>
        <taxon>Imparidentia</taxon>
        <taxon>Neoheterodontei</taxon>
        <taxon>Myida</taxon>
        <taxon>Dreissenoidea</taxon>
        <taxon>Dreissenidae</taxon>
        <taxon>Dreissena</taxon>
    </lineage>
</organism>
<accession>A0A9D4BF90</accession>
<name>A0A9D4BF90_DREPO</name>
<dbReference type="AlphaFoldDB" id="A0A9D4BF90"/>
<sequence length="121" mass="13147">MTKSKSGKRKERNSSDNDPNASKVHKQRDPSADTDTGNVPISEIINKVNSVLFNVEHLENSLCLQSPSCSGRGSLISESGSVGDYSIMANKSDEPTIRDVMALLTTVSGRLQCFGSENEHY</sequence>
<keyword evidence="3" id="KW-1185">Reference proteome</keyword>
<feature type="region of interest" description="Disordered" evidence="1">
    <location>
        <begin position="1"/>
        <end position="40"/>
    </location>
</feature>
<feature type="compositionally biased region" description="Basic residues" evidence="1">
    <location>
        <begin position="1"/>
        <end position="11"/>
    </location>
</feature>
<reference evidence="2" key="1">
    <citation type="journal article" date="2019" name="bioRxiv">
        <title>The Genome of the Zebra Mussel, Dreissena polymorpha: A Resource for Invasive Species Research.</title>
        <authorList>
            <person name="McCartney M.A."/>
            <person name="Auch B."/>
            <person name="Kono T."/>
            <person name="Mallez S."/>
            <person name="Zhang Y."/>
            <person name="Obille A."/>
            <person name="Becker A."/>
            <person name="Abrahante J.E."/>
            <person name="Garbe J."/>
            <person name="Badalamenti J.P."/>
            <person name="Herman A."/>
            <person name="Mangelson H."/>
            <person name="Liachko I."/>
            <person name="Sullivan S."/>
            <person name="Sone E.D."/>
            <person name="Koren S."/>
            <person name="Silverstein K.A.T."/>
            <person name="Beckman K.B."/>
            <person name="Gohl D.M."/>
        </authorList>
    </citation>
    <scope>NUCLEOTIDE SEQUENCE</scope>
    <source>
        <strain evidence="2">Duluth1</strain>
        <tissue evidence="2">Whole animal</tissue>
    </source>
</reference>
<dbReference type="Proteomes" id="UP000828390">
    <property type="component" value="Unassembled WGS sequence"/>
</dbReference>
<reference evidence="2" key="2">
    <citation type="submission" date="2020-11" db="EMBL/GenBank/DDBJ databases">
        <authorList>
            <person name="McCartney M.A."/>
            <person name="Auch B."/>
            <person name="Kono T."/>
            <person name="Mallez S."/>
            <person name="Becker A."/>
            <person name="Gohl D.M."/>
            <person name="Silverstein K.A.T."/>
            <person name="Koren S."/>
            <person name="Bechman K.B."/>
            <person name="Herman A."/>
            <person name="Abrahante J.E."/>
            <person name="Garbe J."/>
        </authorList>
    </citation>
    <scope>NUCLEOTIDE SEQUENCE</scope>
    <source>
        <strain evidence="2">Duluth1</strain>
        <tissue evidence="2">Whole animal</tissue>
    </source>
</reference>
<dbReference type="EMBL" id="JAIWYP010000021">
    <property type="protein sequence ID" value="KAH3692557.1"/>
    <property type="molecule type" value="Genomic_DNA"/>
</dbReference>
<evidence type="ECO:0000313" key="3">
    <source>
        <dbReference type="Proteomes" id="UP000828390"/>
    </source>
</evidence>
<gene>
    <name evidence="2" type="ORF">DPMN_193106</name>
</gene>
<comment type="caution">
    <text evidence="2">The sequence shown here is derived from an EMBL/GenBank/DDBJ whole genome shotgun (WGS) entry which is preliminary data.</text>
</comment>
<protein>
    <submittedName>
        <fullName evidence="2">Uncharacterized protein</fullName>
    </submittedName>
</protein>